<organism evidence="2 3">
    <name type="scientific">Sporomusa ovata</name>
    <dbReference type="NCBI Taxonomy" id="2378"/>
    <lineage>
        <taxon>Bacteria</taxon>
        <taxon>Bacillati</taxon>
        <taxon>Bacillota</taxon>
        <taxon>Negativicutes</taxon>
        <taxon>Selenomonadales</taxon>
        <taxon>Sporomusaceae</taxon>
        <taxon>Sporomusa</taxon>
    </lineage>
</organism>
<accession>A0A0U1L578</accession>
<dbReference type="RefSeq" id="WP_021170056.1">
    <property type="nucleotide sequence ID" value="NZ_CTRP01000014.1"/>
</dbReference>
<keyword evidence="1" id="KW-0472">Membrane</keyword>
<dbReference type="EMBL" id="CTRP01000014">
    <property type="protein sequence ID" value="CQR74054.1"/>
    <property type="molecule type" value="Genomic_DNA"/>
</dbReference>
<proteinExistence type="predicted"/>
<evidence type="ECO:0000313" key="2">
    <source>
        <dbReference type="EMBL" id="CQR74054.1"/>
    </source>
</evidence>
<keyword evidence="3" id="KW-1185">Reference proteome</keyword>
<dbReference type="Proteomes" id="UP000049855">
    <property type="component" value="Unassembled WGS sequence"/>
</dbReference>
<keyword evidence="1" id="KW-1133">Transmembrane helix</keyword>
<name>A0A0U1L578_9FIRM</name>
<protein>
    <submittedName>
        <fullName evidence="2">Stage III sporulation protein AG</fullName>
    </submittedName>
</protein>
<keyword evidence="1" id="KW-0812">Transmembrane</keyword>
<sequence>MSMQGTSLKEWLSGAKKVMPSQLLKAGVVNARLLWLGLLGIILLVFGGVYEPFIATPKPIVPVETVKNTPAMNRSYEEALESKVGNLLAQIKGAGAVSVSITLERSGKQEHAQNITKETKTIQEKDNTGGIRTTTETKESQQVLLSKESGADKPVIVQEYKPVIKGVLVVAEGAYDSVVKANLTKAIEAGLGIPAYKITVLPQRK</sequence>
<gene>
    <name evidence="2" type="ORF">SpAn4DRAFT_0516</name>
</gene>
<dbReference type="AlphaFoldDB" id="A0A0U1L578"/>
<evidence type="ECO:0000313" key="3">
    <source>
        <dbReference type="Proteomes" id="UP000049855"/>
    </source>
</evidence>
<feature type="transmembrane region" description="Helical" evidence="1">
    <location>
        <begin position="33"/>
        <end position="50"/>
    </location>
</feature>
<evidence type="ECO:0000256" key="1">
    <source>
        <dbReference type="SAM" id="Phobius"/>
    </source>
</evidence>
<reference evidence="3" key="1">
    <citation type="submission" date="2015-03" db="EMBL/GenBank/DDBJ databases">
        <authorList>
            <person name="Nijsse Bart"/>
        </authorList>
    </citation>
    <scope>NUCLEOTIDE SEQUENCE [LARGE SCALE GENOMIC DNA]</scope>
</reference>